<dbReference type="AlphaFoldDB" id="A0AAW1LBF1"/>
<comment type="caution">
    <text evidence="2">The sequence shown here is derived from an EMBL/GenBank/DDBJ whole genome shotgun (WGS) entry which is preliminary data.</text>
</comment>
<dbReference type="PANTHER" id="PTHR47272:SF2">
    <property type="entry name" value="PIGGYBAC TRANSPOSABLE ELEMENT-DERIVED PROTEIN 3-LIKE"/>
    <property type="match status" value="1"/>
</dbReference>
<gene>
    <name evidence="2" type="ORF">QE152_g14235</name>
</gene>
<accession>A0AAW1LBF1</accession>
<name>A0AAW1LBF1_POPJA</name>
<evidence type="ECO:0000313" key="3">
    <source>
        <dbReference type="Proteomes" id="UP001458880"/>
    </source>
</evidence>
<dbReference type="InterPro" id="IPR029526">
    <property type="entry name" value="PGBD"/>
</dbReference>
<dbReference type="EMBL" id="JASPKY010000142">
    <property type="protein sequence ID" value="KAK9730775.1"/>
    <property type="molecule type" value="Genomic_DNA"/>
</dbReference>
<evidence type="ECO:0000259" key="1">
    <source>
        <dbReference type="Pfam" id="PF13843"/>
    </source>
</evidence>
<evidence type="ECO:0000313" key="2">
    <source>
        <dbReference type="EMBL" id="KAK9730775.1"/>
    </source>
</evidence>
<organism evidence="2 3">
    <name type="scientific">Popillia japonica</name>
    <name type="common">Japanese beetle</name>
    <dbReference type="NCBI Taxonomy" id="7064"/>
    <lineage>
        <taxon>Eukaryota</taxon>
        <taxon>Metazoa</taxon>
        <taxon>Ecdysozoa</taxon>
        <taxon>Arthropoda</taxon>
        <taxon>Hexapoda</taxon>
        <taxon>Insecta</taxon>
        <taxon>Pterygota</taxon>
        <taxon>Neoptera</taxon>
        <taxon>Endopterygota</taxon>
        <taxon>Coleoptera</taxon>
        <taxon>Polyphaga</taxon>
        <taxon>Scarabaeiformia</taxon>
        <taxon>Scarabaeidae</taxon>
        <taxon>Rutelinae</taxon>
        <taxon>Popillia</taxon>
    </lineage>
</organism>
<proteinExistence type="predicted"/>
<keyword evidence="3" id="KW-1185">Reference proteome</keyword>
<feature type="domain" description="PiggyBac transposable element-derived protein" evidence="1">
    <location>
        <begin position="4"/>
        <end position="221"/>
    </location>
</feature>
<dbReference type="Proteomes" id="UP001458880">
    <property type="component" value="Unassembled WGS sequence"/>
</dbReference>
<dbReference type="PANTHER" id="PTHR47272">
    <property type="entry name" value="DDE_TNP_1_7 DOMAIN-CONTAINING PROTEIN"/>
    <property type="match status" value="1"/>
</dbReference>
<reference evidence="2 3" key="1">
    <citation type="journal article" date="2024" name="BMC Genomics">
        <title>De novo assembly and annotation of Popillia japonica's genome with initial clues to its potential as an invasive pest.</title>
        <authorList>
            <person name="Cucini C."/>
            <person name="Boschi S."/>
            <person name="Funari R."/>
            <person name="Cardaioli E."/>
            <person name="Iannotti N."/>
            <person name="Marturano G."/>
            <person name="Paoli F."/>
            <person name="Bruttini M."/>
            <person name="Carapelli A."/>
            <person name="Frati F."/>
            <person name="Nardi F."/>
        </authorList>
    </citation>
    <scope>NUCLEOTIDE SEQUENCE [LARGE SCALE GENOMIC DNA]</scope>
    <source>
        <strain evidence="2">DMR45628</strain>
    </source>
</reference>
<protein>
    <submittedName>
        <fullName evidence="2">Transposase IS4</fullName>
    </submittedName>
</protein>
<dbReference type="Pfam" id="PF13843">
    <property type="entry name" value="DDE_Tnp_1_7"/>
    <property type="match status" value="1"/>
</dbReference>
<sequence>MEPYYGRHSIKQFIKGKPIRYGFKFWVLTTGGYVLKFMPYCGAGDKIEGKSLGSSVTESLCLGYIPANSTVYIDNFFNSLSLLQELGKNKINCIGTIRADRIQKVSLQDLRNAIRGVTHTLQNPDYITLTRWKDNNQVTIGTNVQSDDVCLTKGLCKRWSRQLHKHVDVDEPSVIHLYNQGMGGVDLFDNMRGLYRIRIRSRKWYWPLVRFCLNTAVVNSWLLYRYAYPSTSLLDYTRKIILSRLTAPEYLNGPKPKRRLTAPEYLNGPKPKRSKNVLHEIRYDKIDHLIDQQNTQRRCAFCGKCAKFSCGKCNVGLHPKTCFRVYHTPPQ</sequence>